<dbReference type="GO" id="GO:0030288">
    <property type="term" value="C:outer membrane-bounded periplasmic space"/>
    <property type="evidence" value="ECO:0007669"/>
    <property type="project" value="TreeGrafter"/>
</dbReference>
<dbReference type="AlphaFoldDB" id="A0A4R1QQY4"/>
<dbReference type="PANTHER" id="PTHR30036">
    <property type="entry name" value="D-XYLOSE-BINDING PERIPLASMIC PROTEIN"/>
    <property type="match status" value="1"/>
</dbReference>
<evidence type="ECO:0000313" key="4">
    <source>
        <dbReference type="EMBL" id="TCL54755.1"/>
    </source>
</evidence>
<feature type="domain" description="Periplasmic binding protein" evidence="3">
    <location>
        <begin position="87"/>
        <end position="305"/>
    </location>
</feature>
<dbReference type="Proteomes" id="UP000295008">
    <property type="component" value="Unassembled WGS sequence"/>
</dbReference>
<dbReference type="Pfam" id="PF13407">
    <property type="entry name" value="Peripla_BP_4"/>
    <property type="match status" value="1"/>
</dbReference>
<gene>
    <name evidence="4" type="ORF">EDC14_106014</name>
</gene>
<keyword evidence="5" id="KW-1185">Reference proteome</keyword>
<dbReference type="RefSeq" id="WP_132017945.1">
    <property type="nucleotide sequence ID" value="NZ_SLUN01000060.1"/>
</dbReference>
<dbReference type="InterPro" id="IPR050555">
    <property type="entry name" value="Bact_Solute-Bind_Prot2"/>
</dbReference>
<evidence type="ECO:0000256" key="2">
    <source>
        <dbReference type="ARBA" id="ARBA00022729"/>
    </source>
</evidence>
<evidence type="ECO:0000313" key="5">
    <source>
        <dbReference type="Proteomes" id="UP000295008"/>
    </source>
</evidence>
<dbReference type="PANTHER" id="PTHR30036:SF1">
    <property type="entry name" value="D-XYLOSE-BINDING PERIPLASMIC PROTEIN"/>
    <property type="match status" value="1"/>
</dbReference>
<comment type="caution">
    <text evidence="4">The sequence shown here is derived from an EMBL/GenBank/DDBJ whole genome shotgun (WGS) entry which is preliminary data.</text>
</comment>
<comment type="subcellular location">
    <subcellularLocation>
        <location evidence="1">Cell envelope</location>
    </subcellularLocation>
</comment>
<dbReference type="Gene3D" id="3.40.50.2300">
    <property type="match status" value="2"/>
</dbReference>
<proteinExistence type="predicted"/>
<dbReference type="InterPro" id="IPR028082">
    <property type="entry name" value="Peripla_BP_I"/>
</dbReference>
<keyword evidence="2" id="KW-0732">Signal</keyword>
<reference evidence="4 5" key="1">
    <citation type="submission" date="2019-03" db="EMBL/GenBank/DDBJ databases">
        <title>Genomic Encyclopedia of Type Strains, Phase IV (KMG-IV): sequencing the most valuable type-strain genomes for metagenomic binning, comparative biology and taxonomic classification.</title>
        <authorList>
            <person name="Goeker M."/>
        </authorList>
    </citation>
    <scope>NUCLEOTIDE SEQUENCE [LARGE SCALE GENOMIC DNA]</scope>
    <source>
        <strain evidence="4 5">LX-B</strain>
    </source>
</reference>
<evidence type="ECO:0000256" key="1">
    <source>
        <dbReference type="ARBA" id="ARBA00004196"/>
    </source>
</evidence>
<evidence type="ECO:0000259" key="3">
    <source>
        <dbReference type="Pfam" id="PF13407"/>
    </source>
</evidence>
<organism evidence="4 5">
    <name type="scientific">Hydrogenispora ethanolica</name>
    <dbReference type="NCBI Taxonomy" id="1082276"/>
    <lineage>
        <taxon>Bacteria</taxon>
        <taxon>Bacillati</taxon>
        <taxon>Bacillota</taxon>
        <taxon>Hydrogenispora</taxon>
    </lineage>
</organism>
<name>A0A4R1QQY4_HYDET</name>
<dbReference type="EMBL" id="SLUN01000060">
    <property type="protein sequence ID" value="TCL54755.1"/>
    <property type="molecule type" value="Genomic_DNA"/>
</dbReference>
<dbReference type="InterPro" id="IPR025997">
    <property type="entry name" value="SBP_2_dom"/>
</dbReference>
<accession>A0A4R1QQY4</accession>
<dbReference type="SUPFAM" id="SSF53822">
    <property type="entry name" value="Periplasmic binding protein-like I"/>
    <property type="match status" value="1"/>
</dbReference>
<dbReference type="GO" id="GO:0030246">
    <property type="term" value="F:carbohydrate binding"/>
    <property type="evidence" value="ECO:0007669"/>
    <property type="project" value="TreeGrafter"/>
</dbReference>
<sequence>MTRFLKEHWLLVLAVFLLFLMSVPLCYFSVFSARLDPRSAEFGLFAEPEGAPRIGICLNDLAELRWTVERAVWSGAARERRIPIQIRIAHHSLERQIRQIRYYMAQRVRVLILVPVSRDGLRAVLQEASGRGMKILLYDELTLGPADFYYGIDYHALGREQAAAVVAAAGPGNYLLFRGPADSEKADWLAGGQLEALRQAERQPVRLQSTVELPRWSAEQAAIKARSLLIHQKIRAILTPSDLIAEEIGRTLAGQQPPYSFLAGLGAEPALRERIKAGGRALTLQVDYAQLARAAFDGARQLLDGGVPAKNAAVGLDSARLPAWLLRNFTVVSR</sequence>
<protein>
    <submittedName>
        <fullName evidence="4">ABC-type xylose transport system substrate-binding protein</fullName>
    </submittedName>
</protein>